<evidence type="ECO:0000256" key="1">
    <source>
        <dbReference type="SAM" id="MobiDB-lite"/>
    </source>
</evidence>
<dbReference type="Proteomes" id="UP001501585">
    <property type="component" value="Unassembled WGS sequence"/>
</dbReference>
<dbReference type="PANTHER" id="PTHR43662">
    <property type="match status" value="1"/>
</dbReference>
<dbReference type="EMBL" id="BAAAPC010000002">
    <property type="protein sequence ID" value="GAA1984427.1"/>
    <property type="molecule type" value="Genomic_DNA"/>
</dbReference>
<evidence type="ECO:0000313" key="3">
    <source>
        <dbReference type="EMBL" id="GAA1984427.1"/>
    </source>
</evidence>
<gene>
    <name evidence="3" type="ORF">GCM10009799_07330</name>
</gene>
<dbReference type="InterPro" id="IPR018535">
    <property type="entry name" value="DUF1996"/>
</dbReference>
<dbReference type="PANTHER" id="PTHR43662:SF3">
    <property type="entry name" value="DOMAIN PROTEIN, PUTATIVE (AFU_ORTHOLOGUE AFUA_6G11970)-RELATED"/>
    <property type="match status" value="1"/>
</dbReference>
<feature type="region of interest" description="Disordered" evidence="1">
    <location>
        <begin position="1"/>
        <end position="25"/>
    </location>
</feature>
<comment type="caution">
    <text evidence="3">The sequence shown here is derived from an EMBL/GenBank/DDBJ whole genome shotgun (WGS) entry which is preliminary data.</text>
</comment>
<name>A0ABP5DTU4_9ACTN</name>
<reference evidence="4" key="1">
    <citation type="journal article" date="2019" name="Int. J. Syst. Evol. Microbiol.">
        <title>The Global Catalogue of Microorganisms (GCM) 10K type strain sequencing project: providing services to taxonomists for standard genome sequencing and annotation.</title>
        <authorList>
            <consortium name="The Broad Institute Genomics Platform"/>
            <consortium name="The Broad Institute Genome Sequencing Center for Infectious Disease"/>
            <person name="Wu L."/>
            <person name="Ma J."/>
        </authorList>
    </citation>
    <scope>NUCLEOTIDE SEQUENCE [LARGE SCALE GENOMIC DNA]</scope>
    <source>
        <strain evidence="4">JCM 15313</strain>
    </source>
</reference>
<feature type="domain" description="DUF1996" evidence="2">
    <location>
        <begin position="155"/>
        <end position="382"/>
    </location>
</feature>
<keyword evidence="4" id="KW-1185">Reference proteome</keyword>
<proteinExistence type="predicted"/>
<feature type="compositionally biased region" description="Basic residues" evidence="1">
    <location>
        <begin position="1"/>
        <end position="11"/>
    </location>
</feature>
<accession>A0ABP5DTU4</accession>
<protein>
    <recommendedName>
        <fullName evidence="2">DUF1996 domain-containing protein</fullName>
    </recommendedName>
</protein>
<sequence length="408" mass="43673">MRKHRQSTRKSRHDDAGRSRPRRRFRPVVLASATGALVLAAAATVIAFGDPRKVEIDVVGFGSAADGFGGTGFLWGGGDGKGGGYGLGGGVDIGGRTGDIGNQRVTGPAGSDFARIELAPPLGEDPQARRSGSTGTFISDCGTNGNRLFNSENVIVAPGVENGAQHTHDYVGNQNVQNYTEDVGTNNVLLAQGQTSCADQRDQSTYYWPVLRDINGVEFDANAPGGGADGNVGRILEPKSAVLEFRGNPRSEVVPMAPFLQIITGNARAFTTGGENANAKWTCTGFEGQAFADKYPLCPEGSDVVRIADFPSCWDGENIESEDNRSHIVFPRRDGQCPRGTVAVPQLRQTLVYEVPPGKSFAVDGFPEERRNPITDHSDFINVMSPDLMREVVDCINDGRECRTGQNR</sequence>
<evidence type="ECO:0000313" key="4">
    <source>
        <dbReference type="Proteomes" id="UP001501585"/>
    </source>
</evidence>
<evidence type="ECO:0000259" key="2">
    <source>
        <dbReference type="Pfam" id="PF09362"/>
    </source>
</evidence>
<organism evidence="3 4">
    <name type="scientific">Nocardiopsis rhodophaea</name>
    <dbReference type="NCBI Taxonomy" id="280238"/>
    <lineage>
        <taxon>Bacteria</taxon>
        <taxon>Bacillati</taxon>
        <taxon>Actinomycetota</taxon>
        <taxon>Actinomycetes</taxon>
        <taxon>Streptosporangiales</taxon>
        <taxon>Nocardiopsidaceae</taxon>
        <taxon>Nocardiopsis</taxon>
    </lineage>
</organism>
<dbReference type="Pfam" id="PF09362">
    <property type="entry name" value="DUF1996"/>
    <property type="match status" value="1"/>
</dbReference>